<dbReference type="PANTHER" id="PTHR13479">
    <property type="entry name" value="30S RIBOSOMAL PROTEIN S18"/>
    <property type="match status" value="1"/>
</dbReference>
<dbReference type="Proteomes" id="UP000677054">
    <property type="component" value="Unassembled WGS sequence"/>
</dbReference>
<keyword evidence="1" id="KW-0689">Ribosomal protein</keyword>
<dbReference type="PANTHER" id="PTHR13479:SF66">
    <property type="entry name" value="LARGE RIBOSOMAL SUBUNIT PROTEIN ML66"/>
    <property type="match status" value="1"/>
</dbReference>
<gene>
    <name evidence="3" type="ORF">DSTB1V02_LOCUS1957</name>
</gene>
<dbReference type="Gene3D" id="4.10.640.10">
    <property type="entry name" value="Ribosomal protein S18"/>
    <property type="match status" value="1"/>
</dbReference>
<evidence type="ECO:0000313" key="3">
    <source>
        <dbReference type="EMBL" id="CAD7241982.1"/>
    </source>
</evidence>
<dbReference type="OrthoDB" id="10054543at2759"/>
<keyword evidence="2" id="KW-0687">Ribonucleoprotein</keyword>
<dbReference type="GO" id="GO:0005763">
    <property type="term" value="C:mitochondrial small ribosomal subunit"/>
    <property type="evidence" value="ECO:0007669"/>
    <property type="project" value="TreeGrafter"/>
</dbReference>
<dbReference type="EMBL" id="CAJPEV010000202">
    <property type="protein sequence ID" value="CAG0882274.1"/>
    <property type="molecule type" value="Genomic_DNA"/>
</dbReference>
<dbReference type="InterPro" id="IPR036870">
    <property type="entry name" value="Ribosomal_bS18_sf"/>
</dbReference>
<dbReference type="SUPFAM" id="SSF46911">
    <property type="entry name" value="Ribosomal protein S18"/>
    <property type="match status" value="1"/>
</dbReference>
<evidence type="ECO:0000256" key="1">
    <source>
        <dbReference type="ARBA" id="ARBA00022980"/>
    </source>
</evidence>
<proteinExistence type="predicted"/>
<reference evidence="3" key="1">
    <citation type="submission" date="2020-11" db="EMBL/GenBank/DDBJ databases">
        <authorList>
            <person name="Tran Van P."/>
        </authorList>
    </citation>
    <scope>NUCLEOTIDE SEQUENCE</scope>
</reference>
<keyword evidence="4" id="KW-1185">Reference proteome</keyword>
<accession>A0A7R8ZZC5</accession>
<dbReference type="GO" id="GO:0003735">
    <property type="term" value="F:structural constituent of ribosome"/>
    <property type="evidence" value="ECO:0007669"/>
    <property type="project" value="InterPro"/>
</dbReference>
<protein>
    <recommendedName>
        <fullName evidence="5">Mitochondrial ribosomal protein S18A</fullName>
    </recommendedName>
</protein>
<name>A0A7R8ZZC5_9CRUS</name>
<dbReference type="GO" id="GO:0070181">
    <property type="term" value="F:small ribosomal subunit rRNA binding"/>
    <property type="evidence" value="ECO:0007669"/>
    <property type="project" value="TreeGrafter"/>
</dbReference>
<dbReference type="InterPro" id="IPR001648">
    <property type="entry name" value="Ribosomal_bS18"/>
</dbReference>
<evidence type="ECO:0008006" key="5">
    <source>
        <dbReference type="Google" id="ProtNLM"/>
    </source>
</evidence>
<evidence type="ECO:0000256" key="2">
    <source>
        <dbReference type="ARBA" id="ARBA00023274"/>
    </source>
</evidence>
<evidence type="ECO:0000313" key="4">
    <source>
        <dbReference type="Proteomes" id="UP000677054"/>
    </source>
</evidence>
<dbReference type="Pfam" id="PF01084">
    <property type="entry name" value="Ribosomal_S18"/>
    <property type="match status" value="1"/>
</dbReference>
<dbReference type="EMBL" id="LR899719">
    <property type="protein sequence ID" value="CAD7241982.1"/>
    <property type="molecule type" value="Genomic_DNA"/>
</dbReference>
<dbReference type="AlphaFoldDB" id="A0A7R8ZZC5"/>
<dbReference type="GO" id="GO:0032543">
    <property type="term" value="P:mitochondrial translation"/>
    <property type="evidence" value="ECO:0007669"/>
    <property type="project" value="TreeGrafter"/>
</dbReference>
<sequence>MALKALSRLLPIRTPGASSYFRWIHTSSAVGVKEVKVTEEGDMTIIEGSIQDSKRKPFLLKMDDPYHACPMCALEGRGIKVRHTDVLILQQFLNIKHEMLPREITGLCKRQHRRVLSLVLMAQNAGLLPVNKMKVKWEKWNRYYDEETDIRDYKLKDLHHLKHMLPGES</sequence>
<organism evidence="3">
    <name type="scientific">Darwinula stevensoni</name>
    <dbReference type="NCBI Taxonomy" id="69355"/>
    <lineage>
        <taxon>Eukaryota</taxon>
        <taxon>Metazoa</taxon>
        <taxon>Ecdysozoa</taxon>
        <taxon>Arthropoda</taxon>
        <taxon>Crustacea</taxon>
        <taxon>Oligostraca</taxon>
        <taxon>Ostracoda</taxon>
        <taxon>Podocopa</taxon>
        <taxon>Podocopida</taxon>
        <taxon>Darwinulocopina</taxon>
        <taxon>Darwinuloidea</taxon>
        <taxon>Darwinulidae</taxon>
        <taxon>Darwinula</taxon>
    </lineage>
</organism>